<comment type="similarity">
    <text evidence="2 6">Belongs to the TGF-beta family.</text>
</comment>
<comment type="caution">
    <text evidence="8">The sequence shown here is derived from an EMBL/GenBank/DDBJ whole genome shotgun (WGS) entry which is preliminary data.</text>
</comment>
<dbReference type="InterPro" id="IPR001839">
    <property type="entry name" value="TGF-b_C"/>
</dbReference>
<dbReference type="Proteomes" id="UP000887013">
    <property type="component" value="Unassembled WGS sequence"/>
</dbReference>
<name>A0A8X6NE36_NEPPI</name>
<comment type="subcellular location">
    <subcellularLocation>
        <location evidence="1">Secreted</location>
    </subcellularLocation>
</comment>
<evidence type="ECO:0000313" key="8">
    <source>
        <dbReference type="EMBL" id="GFT10152.1"/>
    </source>
</evidence>
<dbReference type="GO" id="GO:0005615">
    <property type="term" value="C:extracellular space"/>
    <property type="evidence" value="ECO:0007669"/>
    <property type="project" value="TreeGrafter"/>
</dbReference>
<dbReference type="GO" id="GO:0008083">
    <property type="term" value="F:growth factor activity"/>
    <property type="evidence" value="ECO:0007669"/>
    <property type="project" value="UniProtKB-KW"/>
</dbReference>
<evidence type="ECO:0000256" key="6">
    <source>
        <dbReference type="RuleBase" id="RU000354"/>
    </source>
</evidence>
<evidence type="ECO:0000256" key="2">
    <source>
        <dbReference type="ARBA" id="ARBA00006656"/>
    </source>
</evidence>
<keyword evidence="9" id="KW-1185">Reference proteome</keyword>
<organism evidence="8 9">
    <name type="scientific">Nephila pilipes</name>
    <name type="common">Giant wood spider</name>
    <name type="synonym">Nephila maculata</name>
    <dbReference type="NCBI Taxonomy" id="299642"/>
    <lineage>
        <taxon>Eukaryota</taxon>
        <taxon>Metazoa</taxon>
        <taxon>Ecdysozoa</taxon>
        <taxon>Arthropoda</taxon>
        <taxon>Chelicerata</taxon>
        <taxon>Arachnida</taxon>
        <taxon>Araneae</taxon>
        <taxon>Araneomorphae</taxon>
        <taxon>Entelegynae</taxon>
        <taxon>Araneoidea</taxon>
        <taxon>Nephilidae</taxon>
        <taxon>Nephila</taxon>
    </lineage>
</organism>
<evidence type="ECO:0000256" key="1">
    <source>
        <dbReference type="ARBA" id="ARBA00004613"/>
    </source>
</evidence>
<dbReference type="PANTHER" id="PTHR11848">
    <property type="entry name" value="TGF-BETA FAMILY"/>
    <property type="match status" value="1"/>
</dbReference>
<dbReference type="Gene3D" id="2.10.90.10">
    <property type="entry name" value="Cystine-knot cytokines"/>
    <property type="match status" value="1"/>
</dbReference>
<gene>
    <name evidence="8" type="primary">Inhbe_0</name>
    <name evidence="8" type="ORF">NPIL_149181</name>
</gene>
<reference evidence="8" key="1">
    <citation type="submission" date="2020-08" db="EMBL/GenBank/DDBJ databases">
        <title>Multicomponent nature underlies the extraordinary mechanical properties of spider dragline silk.</title>
        <authorList>
            <person name="Kono N."/>
            <person name="Nakamura H."/>
            <person name="Mori M."/>
            <person name="Yoshida Y."/>
            <person name="Ohtoshi R."/>
            <person name="Malay A.D."/>
            <person name="Moran D.A.P."/>
            <person name="Tomita M."/>
            <person name="Numata K."/>
            <person name="Arakawa K."/>
        </authorList>
    </citation>
    <scope>NUCLEOTIDE SEQUENCE</scope>
</reference>
<dbReference type="AlphaFoldDB" id="A0A8X6NE36"/>
<keyword evidence="3" id="KW-0964">Secreted</keyword>
<accession>A0A8X6NE36</accession>
<evidence type="ECO:0000259" key="7">
    <source>
        <dbReference type="PROSITE" id="PS51362"/>
    </source>
</evidence>
<evidence type="ECO:0000256" key="3">
    <source>
        <dbReference type="ARBA" id="ARBA00022525"/>
    </source>
</evidence>
<evidence type="ECO:0000313" key="9">
    <source>
        <dbReference type="Proteomes" id="UP000887013"/>
    </source>
</evidence>
<evidence type="ECO:0000256" key="5">
    <source>
        <dbReference type="ARBA" id="ARBA00023157"/>
    </source>
</evidence>
<dbReference type="SUPFAM" id="SSF57501">
    <property type="entry name" value="Cystine-knot cytokines"/>
    <property type="match status" value="1"/>
</dbReference>
<keyword evidence="5" id="KW-1015">Disulfide bond</keyword>
<dbReference type="Pfam" id="PF00019">
    <property type="entry name" value="TGF_beta"/>
    <property type="match status" value="1"/>
</dbReference>
<evidence type="ECO:0000256" key="4">
    <source>
        <dbReference type="ARBA" id="ARBA00023030"/>
    </source>
</evidence>
<protein>
    <submittedName>
        <fullName evidence="8">Inhibin beta E chain</fullName>
    </submittedName>
</protein>
<dbReference type="GO" id="GO:0005125">
    <property type="term" value="F:cytokine activity"/>
    <property type="evidence" value="ECO:0007669"/>
    <property type="project" value="TreeGrafter"/>
</dbReference>
<dbReference type="SMART" id="SM00204">
    <property type="entry name" value="TGFB"/>
    <property type="match status" value="1"/>
</dbReference>
<dbReference type="PROSITE" id="PS51362">
    <property type="entry name" value="TGF_BETA_2"/>
    <property type="match status" value="1"/>
</dbReference>
<dbReference type="OrthoDB" id="6413209at2759"/>
<dbReference type="EMBL" id="BMAW01103648">
    <property type="protein sequence ID" value="GFT10152.1"/>
    <property type="molecule type" value="Genomic_DNA"/>
</dbReference>
<dbReference type="InterPro" id="IPR015615">
    <property type="entry name" value="TGF-beta-rel"/>
</dbReference>
<dbReference type="InterPro" id="IPR029034">
    <property type="entry name" value="Cystine-knot_cytokine"/>
</dbReference>
<sequence>MPLRYLPSLGMYGNQPHEIHLMHVKSIKVSSPPMPLRCLPFLVSVKAERLPDFCNIRHPSDLLLFPRDCFIRWANKKFSEKGYLEEAFVEEMKARFIRGLRRSEAPKSFSFPILQSFHDNSWNYRVHLLNDSNQKFWDGNPLGSEIVSISRQNPNGSQCLRFRIDLPLYVSKGKKYLADLWLYKKEGVTEYTIVQVIQDSSQEVLQREIFNVVNQPKKEGWTRFYVSPLIERLSTNQLDLEVYSSSDIPIKLERNNNPFLIAYSDSKQKRSKRSAVVCGEKISSCCVKKMYISFNDFGWDKWILYPDGFYASTCVGSCSDSANNKYPNATRCRPNAYKPFRISYINEENSVSLSRIDDVTISECACK</sequence>
<dbReference type="PROSITE" id="PS00250">
    <property type="entry name" value="TGF_BETA_1"/>
    <property type="match status" value="1"/>
</dbReference>
<keyword evidence="4 6" id="KW-0339">Growth factor</keyword>
<dbReference type="InterPro" id="IPR017948">
    <property type="entry name" value="TGFb_CS"/>
</dbReference>
<feature type="domain" description="TGF-beta family profile" evidence="7">
    <location>
        <begin position="270"/>
        <end position="367"/>
    </location>
</feature>
<proteinExistence type="inferred from homology"/>